<dbReference type="Pfam" id="PF13472">
    <property type="entry name" value="Lipase_GDSL_2"/>
    <property type="match status" value="1"/>
</dbReference>
<feature type="signal peptide" evidence="1">
    <location>
        <begin position="1"/>
        <end position="25"/>
    </location>
</feature>
<dbReference type="OrthoDB" id="3786280at2"/>
<evidence type="ECO:0000313" key="4">
    <source>
        <dbReference type="Proteomes" id="UP000313231"/>
    </source>
</evidence>
<organism evidence="3 4">
    <name type="scientific">Nocardioides albidus</name>
    <dbReference type="NCBI Taxonomy" id="1517589"/>
    <lineage>
        <taxon>Bacteria</taxon>
        <taxon>Bacillati</taxon>
        <taxon>Actinomycetota</taxon>
        <taxon>Actinomycetes</taxon>
        <taxon>Propionibacteriales</taxon>
        <taxon>Nocardioidaceae</taxon>
        <taxon>Nocardioides</taxon>
    </lineage>
</organism>
<sequence>MTRHRLLLGILAVVLAVAASTTVLARAGARADPCGAKEEQAAERGALVSGSGGRVLVIGDSYSVGAGVEPGQSWPVRLPGRVRVDGFSGSGFSVGASPCGDVSYATRAALRRAPGGGGLVVVEGGLNDVDQPPAELEAGFARLMRTLAGRRVLVVGPAPAPLLPRADVAAVDATLARLAAGHGTAYLSMLDVDLTYQPDRLHPDAAGQRVFGDRVAGRVRALLEP</sequence>
<dbReference type="AlphaFoldDB" id="A0A5C4WD27"/>
<keyword evidence="1" id="KW-0732">Signal</keyword>
<keyword evidence="4" id="KW-1185">Reference proteome</keyword>
<protein>
    <recommendedName>
        <fullName evidence="2">SGNH hydrolase-type esterase domain-containing protein</fullName>
    </recommendedName>
</protein>
<dbReference type="SUPFAM" id="SSF52266">
    <property type="entry name" value="SGNH hydrolase"/>
    <property type="match status" value="1"/>
</dbReference>
<dbReference type="Proteomes" id="UP000313231">
    <property type="component" value="Unassembled WGS sequence"/>
</dbReference>
<reference evidence="3 4" key="1">
    <citation type="journal article" date="2016" name="Int. J. Syst. Evol. Microbiol.">
        <title>Nocardioides albidus sp. nov., an actinobacterium isolated from garden soil.</title>
        <authorList>
            <person name="Singh H."/>
            <person name="Du J."/>
            <person name="Trinh H."/>
            <person name="Won K."/>
            <person name="Yang J.E."/>
            <person name="Yin C."/>
            <person name="Kook M."/>
            <person name="Yi T.H."/>
        </authorList>
    </citation>
    <scope>NUCLEOTIDE SEQUENCE [LARGE SCALE GENOMIC DNA]</scope>
    <source>
        <strain evidence="3 4">CCTCC AB 2015297</strain>
    </source>
</reference>
<proteinExistence type="predicted"/>
<dbReference type="InterPro" id="IPR036514">
    <property type="entry name" value="SGNH_hydro_sf"/>
</dbReference>
<evidence type="ECO:0000256" key="1">
    <source>
        <dbReference type="SAM" id="SignalP"/>
    </source>
</evidence>
<gene>
    <name evidence="3" type="ORF">FHP29_04110</name>
</gene>
<evidence type="ECO:0000313" key="3">
    <source>
        <dbReference type="EMBL" id="TNM46117.1"/>
    </source>
</evidence>
<name>A0A5C4WD27_9ACTN</name>
<feature type="chain" id="PRO_5039298125" description="SGNH hydrolase-type esterase domain-containing protein" evidence="1">
    <location>
        <begin position="26"/>
        <end position="225"/>
    </location>
</feature>
<comment type="caution">
    <text evidence="3">The sequence shown here is derived from an EMBL/GenBank/DDBJ whole genome shotgun (WGS) entry which is preliminary data.</text>
</comment>
<dbReference type="EMBL" id="VDMP01000016">
    <property type="protein sequence ID" value="TNM46117.1"/>
    <property type="molecule type" value="Genomic_DNA"/>
</dbReference>
<dbReference type="Gene3D" id="3.40.50.1110">
    <property type="entry name" value="SGNH hydrolase"/>
    <property type="match status" value="1"/>
</dbReference>
<evidence type="ECO:0000259" key="2">
    <source>
        <dbReference type="Pfam" id="PF13472"/>
    </source>
</evidence>
<dbReference type="InterPro" id="IPR013830">
    <property type="entry name" value="SGNH_hydro"/>
</dbReference>
<feature type="domain" description="SGNH hydrolase-type esterase" evidence="2">
    <location>
        <begin position="57"/>
        <end position="210"/>
    </location>
</feature>
<accession>A0A5C4WD27</accession>
<dbReference type="RefSeq" id="WP_139621575.1">
    <property type="nucleotide sequence ID" value="NZ_VDMP01000016.1"/>
</dbReference>